<evidence type="ECO:0000256" key="2">
    <source>
        <dbReference type="SAM" id="Phobius"/>
    </source>
</evidence>
<sequence>MVVRETCRPPILADAALPLEPRPFVPPTAGDPPLQKLSLPFHREVPPLPWRFGSPCRGDIPLPSQRQLSPPQRLARIRPRPRVTRAPPRLLLRVLLLLLLLLLLLHHLPPVADLYK</sequence>
<comment type="caution">
    <text evidence="3">The sequence shown here is derived from an EMBL/GenBank/DDBJ whole genome shotgun (WGS) entry which is preliminary data.</text>
</comment>
<feature type="transmembrane region" description="Helical" evidence="2">
    <location>
        <begin position="90"/>
        <end position="108"/>
    </location>
</feature>
<dbReference type="EMBL" id="VSRR010003030">
    <property type="protein sequence ID" value="MPC34320.1"/>
    <property type="molecule type" value="Genomic_DNA"/>
</dbReference>
<feature type="compositionally biased region" description="Low complexity" evidence="1">
    <location>
        <begin position="61"/>
        <end position="74"/>
    </location>
</feature>
<evidence type="ECO:0000313" key="4">
    <source>
        <dbReference type="Proteomes" id="UP000324222"/>
    </source>
</evidence>
<protein>
    <submittedName>
        <fullName evidence="3">Uncharacterized protein</fullName>
    </submittedName>
</protein>
<evidence type="ECO:0000256" key="1">
    <source>
        <dbReference type="SAM" id="MobiDB-lite"/>
    </source>
</evidence>
<reference evidence="3 4" key="1">
    <citation type="submission" date="2019-05" db="EMBL/GenBank/DDBJ databases">
        <title>Another draft genome of Portunus trituberculatus and its Hox gene families provides insights of decapod evolution.</title>
        <authorList>
            <person name="Jeong J.-H."/>
            <person name="Song I."/>
            <person name="Kim S."/>
            <person name="Choi T."/>
            <person name="Kim D."/>
            <person name="Ryu S."/>
            <person name="Kim W."/>
        </authorList>
    </citation>
    <scope>NUCLEOTIDE SEQUENCE [LARGE SCALE GENOMIC DNA]</scope>
    <source>
        <tissue evidence="3">Muscle</tissue>
    </source>
</reference>
<accession>A0A5B7EIJ8</accession>
<organism evidence="3 4">
    <name type="scientific">Portunus trituberculatus</name>
    <name type="common">Swimming crab</name>
    <name type="synonym">Neptunus trituberculatus</name>
    <dbReference type="NCBI Taxonomy" id="210409"/>
    <lineage>
        <taxon>Eukaryota</taxon>
        <taxon>Metazoa</taxon>
        <taxon>Ecdysozoa</taxon>
        <taxon>Arthropoda</taxon>
        <taxon>Crustacea</taxon>
        <taxon>Multicrustacea</taxon>
        <taxon>Malacostraca</taxon>
        <taxon>Eumalacostraca</taxon>
        <taxon>Eucarida</taxon>
        <taxon>Decapoda</taxon>
        <taxon>Pleocyemata</taxon>
        <taxon>Brachyura</taxon>
        <taxon>Eubrachyura</taxon>
        <taxon>Portunoidea</taxon>
        <taxon>Portunidae</taxon>
        <taxon>Portuninae</taxon>
        <taxon>Portunus</taxon>
    </lineage>
</organism>
<keyword evidence="2" id="KW-0472">Membrane</keyword>
<keyword evidence="2" id="KW-0812">Transmembrane</keyword>
<gene>
    <name evidence="3" type="ORF">E2C01_027704</name>
</gene>
<keyword evidence="4" id="KW-1185">Reference proteome</keyword>
<dbReference type="AlphaFoldDB" id="A0A5B7EIJ8"/>
<keyword evidence="2" id="KW-1133">Transmembrane helix</keyword>
<name>A0A5B7EIJ8_PORTR</name>
<evidence type="ECO:0000313" key="3">
    <source>
        <dbReference type="EMBL" id="MPC34320.1"/>
    </source>
</evidence>
<proteinExistence type="predicted"/>
<dbReference type="Proteomes" id="UP000324222">
    <property type="component" value="Unassembled WGS sequence"/>
</dbReference>
<feature type="region of interest" description="Disordered" evidence="1">
    <location>
        <begin position="61"/>
        <end position="80"/>
    </location>
</feature>